<dbReference type="PANTHER" id="PTHR33993:SF2">
    <property type="entry name" value="VOC DOMAIN-CONTAINING PROTEIN"/>
    <property type="match status" value="1"/>
</dbReference>
<organism evidence="2 3">
    <name type="scientific">Nocardioides endophyticus</name>
    <dbReference type="NCBI Taxonomy" id="1353775"/>
    <lineage>
        <taxon>Bacteria</taxon>
        <taxon>Bacillati</taxon>
        <taxon>Actinomycetota</taxon>
        <taxon>Actinomycetes</taxon>
        <taxon>Propionibacteriales</taxon>
        <taxon>Nocardioidaceae</taxon>
        <taxon>Nocardioides</taxon>
    </lineage>
</organism>
<evidence type="ECO:0000313" key="2">
    <source>
        <dbReference type="EMBL" id="GAA4757417.1"/>
    </source>
</evidence>
<dbReference type="Gene3D" id="3.10.180.10">
    <property type="entry name" value="2,3-Dihydroxybiphenyl 1,2-Dioxygenase, domain 1"/>
    <property type="match status" value="1"/>
</dbReference>
<dbReference type="PANTHER" id="PTHR33993">
    <property type="entry name" value="GLYOXALASE-RELATED"/>
    <property type="match status" value="1"/>
</dbReference>
<comment type="caution">
    <text evidence="2">The sequence shown here is derived from an EMBL/GenBank/DDBJ whole genome shotgun (WGS) entry which is preliminary data.</text>
</comment>
<dbReference type="EMBL" id="BAABKN010000034">
    <property type="protein sequence ID" value="GAA4757417.1"/>
    <property type="molecule type" value="Genomic_DNA"/>
</dbReference>
<feature type="domain" description="VOC" evidence="1">
    <location>
        <begin position="14"/>
        <end position="136"/>
    </location>
</feature>
<dbReference type="InterPro" id="IPR052164">
    <property type="entry name" value="Anthracycline_SecMetBiosynth"/>
</dbReference>
<dbReference type="CDD" id="cd07247">
    <property type="entry name" value="SgaA_N_like"/>
    <property type="match status" value="1"/>
</dbReference>
<accession>A0ABP8ZIS8</accession>
<proteinExistence type="predicted"/>
<evidence type="ECO:0000313" key="3">
    <source>
        <dbReference type="Proteomes" id="UP001499882"/>
    </source>
</evidence>
<protein>
    <submittedName>
        <fullName evidence="2">VOC family protein</fullName>
    </submittedName>
</protein>
<evidence type="ECO:0000259" key="1">
    <source>
        <dbReference type="PROSITE" id="PS51819"/>
    </source>
</evidence>
<name>A0ABP8ZIS8_9ACTN</name>
<reference evidence="3" key="1">
    <citation type="journal article" date="2019" name="Int. J. Syst. Evol. Microbiol.">
        <title>The Global Catalogue of Microorganisms (GCM) 10K type strain sequencing project: providing services to taxonomists for standard genome sequencing and annotation.</title>
        <authorList>
            <consortium name="The Broad Institute Genomics Platform"/>
            <consortium name="The Broad Institute Genome Sequencing Center for Infectious Disease"/>
            <person name="Wu L."/>
            <person name="Ma J."/>
        </authorList>
    </citation>
    <scope>NUCLEOTIDE SEQUENCE [LARGE SCALE GENOMIC DNA]</scope>
    <source>
        <strain evidence="3">JCM 18532</strain>
    </source>
</reference>
<dbReference type="SUPFAM" id="SSF54593">
    <property type="entry name" value="Glyoxalase/Bleomycin resistance protein/Dihydroxybiphenyl dioxygenase"/>
    <property type="match status" value="1"/>
</dbReference>
<dbReference type="InterPro" id="IPR053863">
    <property type="entry name" value="Glyoxy/Ble-like_N"/>
</dbReference>
<dbReference type="Pfam" id="PF22677">
    <property type="entry name" value="Ble-like_N"/>
    <property type="match status" value="1"/>
</dbReference>
<keyword evidence="3" id="KW-1185">Reference proteome</keyword>
<sequence>MVHTISEGGSMSGKVVHFEIPFDHGDRARKFYGDTFGWQFMQVPEMSYTMVMTGPSDPEKGPTEPGFINGGMFERSGEFAGKGPNIVIDVPSIDEALRKVEAAGGKTAKERTPVGEMGFAGYFTDTEGNLLGLWENA</sequence>
<dbReference type="Proteomes" id="UP001499882">
    <property type="component" value="Unassembled WGS sequence"/>
</dbReference>
<dbReference type="InterPro" id="IPR037523">
    <property type="entry name" value="VOC_core"/>
</dbReference>
<dbReference type="InterPro" id="IPR029068">
    <property type="entry name" value="Glyas_Bleomycin-R_OHBP_Dase"/>
</dbReference>
<gene>
    <name evidence="2" type="ORF">GCM10023350_48800</name>
</gene>
<dbReference type="PROSITE" id="PS51819">
    <property type="entry name" value="VOC"/>
    <property type="match status" value="1"/>
</dbReference>